<name>A0ABT6KSE0_9MICO</name>
<feature type="transmembrane region" description="Helical" evidence="2">
    <location>
        <begin position="51"/>
        <end position="74"/>
    </location>
</feature>
<feature type="transmembrane region" description="Helical" evidence="2">
    <location>
        <begin position="187"/>
        <end position="209"/>
    </location>
</feature>
<evidence type="ECO:0000313" key="4">
    <source>
        <dbReference type="Proteomes" id="UP001160142"/>
    </source>
</evidence>
<sequence>MLATVASPRTRIRWQRLVAAARFALAIGCAVALVFRYLWGIGWVEPLNFVAYLTIQSNIAFVLVSAVSAVFALRGWPTKHLDRVRAGVLTCTVTAGIVFAAILQQSLARGVTVYLPPSDVVLHFVLPVIAIADWVLTPRTRPSVRVLVFVLGYVGTWGVITLFRGAATGWYPYYFLDPGQTDGPGELILLSAIAVAVFVVVGLAVILAPRPVRWWAALRRGRGFGGRPREERRRSGRREPRHPHRPQHPAAPDAR</sequence>
<organism evidence="3 4">
    <name type="scientific">Antiquaquibacter oligotrophicus</name>
    <dbReference type="NCBI Taxonomy" id="2880260"/>
    <lineage>
        <taxon>Bacteria</taxon>
        <taxon>Bacillati</taxon>
        <taxon>Actinomycetota</taxon>
        <taxon>Actinomycetes</taxon>
        <taxon>Micrococcales</taxon>
        <taxon>Microbacteriaceae</taxon>
        <taxon>Antiquaquibacter</taxon>
    </lineage>
</organism>
<feature type="transmembrane region" description="Helical" evidence="2">
    <location>
        <begin position="20"/>
        <end position="39"/>
    </location>
</feature>
<evidence type="ECO:0000256" key="2">
    <source>
        <dbReference type="SAM" id="Phobius"/>
    </source>
</evidence>
<feature type="transmembrane region" description="Helical" evidence="2">
    <location>
        <begin position="144"/>
        <end position="167"/>
    </location>
</feature>
<keyword evidence="2" id="KW-1133">Transmembrane helix</keyword>
<keyword evidence="4" id="KW-1185">Reference proteome</keyword>
<gene>
    <name evidence="3" type="ORF">M2152_002284</name>
</gene>
<proteinExistence type="predicted"/>
<keyword evidence="2" id="KW-0812">Transmembrane</keyword>
<feature type="region of interest" description="Disordered" evidence="1">
    <location>
        <begin position="224"/>
        <end position="255"/>
    </location>
</feature>
<accession>A0ABT6KSE0</accession>
<comment type="caution">
    <text evidence="3">The sequence shown here is derived from an EMBL/GenBank/DDBJ whole genome shotgun (WGS) entry which is preliminary data.</text>
</comment>
<dbReference type="InterPro" id="IPR049713">
    <property type="entry name" value="Pr6Pr-like"/>
</dbReference>
<dbReference type="NCBIfam" id="NF038065">
    <property type="entry name" value="Pr6Pr"/>
    <property type="match status" value="1"/>
</dbReference>
<evidence type="ECO:0000313" key="3">
    <source>
        <dbReference type="EMBL" id="MDH6182102.1"/>
    </source>
</evidence>
<feature type="compositionally biased region" description="Basic residues" evidence="1">
    <location>
        <begin position="234"/>
        <end position="247"/>
    </location>
</feature>
<dbReference type="EMBL" id="JARXVQ010000001">
    <property type="protein sequence ID" value="MDH6182102.1"/>
    <property type="molecule type" value="Genomic_DNA"/>
</dbReference>
<evidence type="ECO:0000256" key="1">
    <source>
        <dbReference type="SAM" id="MobiDB-lite"/>
    </source>
</evidence>
<dbReference type="Proteomes" id="UP001160142">
    <property type="component" value="Unassembled WGS sequence"/>
</dbReference>
<reference evidence="3 4" key="1">
    <citation type="submission" date="2023-04" db="EMBL/GenBank/DDBJ databases">
        <title>Genome Encyclopedia of Bacteria and Archaea VI: Functional Genomics of Type Strains.</title>
        <authorList>
            <person name="Whitman W."/>
        </authorList>
    </citation>
    <scope>NUCLEOTIDE SEQUENCE [LARGE SCALE GENOMIC DNA]</scope>
    <source>
        <strain evidence="3 4">SG_E_30_P1</strain>
    </source>
</reference>
<protein>
    <recommendedName>
        <fullName evidence="5">FAR-17a/AIG1-like protein</fullName>
    </recommendedName>
</protein>
<keyword evidence="2" id="KW-0472">Membrane</keyword>
<feature type="transmembrane region" description="Helical" evidence="2">
    <location>
        <begin position="86"/>
        <end position="108"/>
    </location>
</feature>
<evidence type="ECO:0008006" key="5">
    <source>
        <dbReference type="Google" id="ProtNLM"/>
    </source>
</evidence>
<feature type="transmembrane region" description="Helical" evidence="2">
    <location>
        <begin position="120"/>
        <end position="137"/>
    </location>
</feature>